<name>A0A1J4RPX2_9BACT</name>
<evidence type="ECO:0000313" key="2">
    <source>
        <dbReference type="EMBL" id="OIN88943.1"/>
    </source>
</evidence>
<proteinExistence type="predicted"/>
<feature type="transmembrane region" description="Helical" evidence="1">
    <location>
        <begin position="101"/>
        <end position="121"/>
    </location>
</feature>
<keyword evidence="1" id="KW-0812">Transmembrane</keyword>
<evidence type="ECO:0000256" key="1">
    <source>
        <dbReference type="SAM" id="Phobius"/>
    </source>
</evidence>
<dbReference type="EMBL" id="MNUI01000049">
    <property type="protein sequence ID" value="OIN88943.1"/>
    <property type="molecule type" value="Genomic_DNA"/>
</dbReference>
<dbReference type="AlphaFoldDB" id="A0A1J4RPX2"/>
<keyword evidence="1" id="KW-0472">Membrane</keyword>
<comment type="caution">
    <text evidence="2">The sequence shown here is derived from an EMBL/GenBank/DDBJ whole genome shotgun (WGS) entry which is preliminary data.</text>
</comment>
<keyword evidence="1" id="KW-1133">Transmembrane helix</keyword>
<dbReference type="Proteomes" id="UP000183144">
    <property type="component" value="Unassembled WGS sequence"/>
</dbReference>
<dbReference type="InterPro" id="IPR007165">
    <property type="entry name" value="Phage_holin_4_2"/>
</dbReference>
<feature type="transmembrane region" description="Helical" evidence="1">
    <location>
        <begin position="9"/>
        <end position="28"/>
    </location>
</feature>
<evidence type="ECO:0000313" key="3">
    <source>
        <dbReference type="Proteomes" id="UP000183144"/>
    </source>
</evidence>
<dbReference type="STRING" id="1805034.AUJ59_02900"/>
<accession>A0A1J4RPX2</accession>
<gene>
    <name evidence="2" type="ORF">AUJ59_02900</name>
</gene>
<dbReference type="Pfam" id="PF04020">
    <property type="entry name" value="Phage_holin_4_2"/>
    <property type="match status" value="1"/>
</dbReference>
<organism evidence="2 3">
    <name type="scientific">Candidatus Beckwithbacteria bacterium CG1_02_47_37</name>
    <dbReference type="NCBI Taxonomy" id="1805034"/>
    <lineage>
        <taxon>Bacteria</taxon>
        <taxon>Candidatus Beckwithiibacteriota</taxon>
    </lineage>
</organism>
<feature type="transmembrane region" description="Helical" evidence="1">
    <location>
        <begin position="67"/>
        <end position="89"/>
    </location>
</feature>
<reference evidence="2 3" key="1">
    <citation type="journal article" date="2016" name="Environ. Microbiol.">
        <title>Genomic resolution of a cold subsurface aquifer community provides metabolic insights for novel microbes adapted to high CO concentrations.</title>
        <authorList>
            <person name="Probst A.J."/>
            <person name="Castelle C.J."/>
            <person name="Singh A."/>
            <person name="Brown C.T."/>
            <person name="Anantharaman K."/>
            <person name="Sharon I."/>
            <person name="Hug L.A."/>
            <person name="Burstein D."/>
            <person name="Emerson J.B."/>
            <person name="Thomas B.C."/>
            <person name="Banfield J.F."/>
        </authorList>
    </citation>
    <scope>NUCLEOTIDE SEQUENCE [LARGE SCALE GENOMIC DNA]</scope>
    <source>
        <strain evidence="2">CG1_02_47_37</strain>
    </source>
</reference>
<protein>
    <submittedName>
        <fullName evidence="2">Uncharacterized protein</fullName>
    </submittedName>
</protein>
<sequence length="128" mass="14147">MRDWLRQSLLHSFSLFLLAGFYPGIIVPGQLPQWLWAGLVMALLDRLVKPLIKLLTLGLLSWAGQALVLFLAVKIVSGLFIVGFTAPAWQQAGFSIPALRINLPVSYLLASILLTFIYKLLDGVLCPD</sequence>